<organism evidence="2 3">
    <name type="scientific">Pedobacter yulinensis</name>
    <dbReference type="NCBI Taxonomy" id="2126353"/>
    <lineage>
        <taxon>Bacteria</taxon>
        <taxon>Pseudomonadati</taxon>
        <taxon>Bacteroidota</taxon>
        <taxon>Sphingobacteriia</taxon>
        <taxon>Sphingobacteriales</taxon>
        <taxon>Sphingobacteriaceae</taxon>
        <taxon>Pedobacter</taxon>
    </lineage>
</organism>
<feature type="domain" description="DUF6531" evidence="1">
    <location>
        <begin position="104"/>
        <end position="160"/>
    </location>
</feature>
<comment type="caution">
    <text evidence="2">The sequence shown here is derived from an EMBL/GenBank/DDBJ whole genome shotgun (WGS) entry which is preliminary data.</text>
</comment>
<dbReference type="EMBL" id="PYLS01000014">
    <property type="protein sequence ID" value="PST81548.1"/>
    <property type="molecule type" value="Genomic_DNA"/>
</dbReference>
<gene>
    <name evidence="2" type="ORF">C7T94_19230</name>
</gene>
<sequence length="170" mass="18865">MGLKPLPTVPGKIKKNPLAYFAFYSDLLSMYVQINTGNPVLIGGEFIPHQYTPGELLMRFAAIGLMRGLTKIGGKALKGLNQMLGKMLGKNNPLSKLLCHFGLEPVNFVTGAMFFEWTDFELEGGRKLVWKSTWRSDKPFGGMLGNGVYNNFDLYIYPDEKAGIAGFNHP</sequence>
<keyword evidence="3" id="KW-1185">Reference proteome</keyword>
<accession>A0A2T3HGI1</accession>
<name>A0A2T3HGI1_9SPHI</name>
<dbReference type="InterPro" id="IPR045351">
    <property type="entry name" value="DUF6531"/>
</dbReference>
<dbReference type="Pfam" id="PF20148">
    <property type="entry name" value="DUF6531"/>
    <property type="match status" value="1"/>
</dbReference>
<dbReference type="AlphaFoldDB" id="A0A2T3HGI1"/>
<protein>
    <submittedName>
        <fullName evidence="2">Type IV secretion protein Rhs</fullName>
    </submittedName>
</protein>
<evidence type="ECO:0000313" key="3">
    <source>
        <dbReference type="Proteomes" id="UP000240912"/>
    </source>
</evidence>
<evidence type="ECO:0000313" key="2">
    <source>
        <dbReference type="EMBL" id="PST81548.1"/>
    </source>
</evidence>
<evidence type="ECO:0000259" key="1">
    <source>
        <dbReference type="Pfam" id="PF20148"/>
    </source>
</evidence>
<proteinExistence type="predicted"/>
<feature type="non-terminal residue" evidence="2">
    <location>
        <position position="170"/>
    </location>
</feature>
<reference evidence="2 3" key="1">
    <citation type="submission" date="2018-03" db="EMBL/GenBank/DDBJ databases">
        <authorList>
            <person name="Keele B.F."/>
        </authorList>
    </citation>
    <scope>NUCLEOTIDE SEQUENCE [LARGE SCALE GENOMIC DNA]</scope>
    <source>
        <strain evidence="2 3">YL28-9</strain>
    </source>
</reference>
<dbReference type="Proteomes" id="UP000240912">
    <property type="component" value="Unassembled WGS sequence"/>
</dbReference>